<dbReference type="PANTHER" id="PTHR13355:SF11">
    <property type="entry name" value="GLUCOSAMINE 6-PHOSPHATE N-ACETYLTRANSFERASE"/>
    <property type="match status" value="1"/>
</dbReference>
<dbReference type="Pfam" id="PF00583">
    <property type="entry name" value="Acetyltransf_1"/>
    <property type="match status" value="1"/>
</dbReference>
<dbReference type="GO" id="GO:0004343">
    <property type="term" value="F:glucosamine 6-phosphate N-acetyltransferase activity"/>
    <property type="evidence" value="ECO:0007669"/>
    <property type="project" value="TreeGrafter"/>
</dbReference>
<organism evidence="2 3">
    <name type="scientific">Caloranaerobacter azorensis H53214</name>
    <dbReference type="NCBI Taxonomy" id="1156417"/>
    <lineage>
        <taxon>Bacteria</taxon>
        <taxon>Bacillati</taxon>
        <taxon>Bacillota</taxon>
        <taxon>Tissierellia</taxon>
        <taxon>Tissierellales</taxon>
        <taxon>Thermohalobacteraceae</taxon>
        <taxon>Caloranaerobacter</taxon>
    </lineage>
</organism>
<evidence type="ECO:0000259" key="1">
    <source>
        <dbReference type="PROSITE" id="PS51186"/>
    </source>
</evidence>
<evidence type="ECO:0000313" key="3">
    <source>
        <dbReference type="Proteomes" id="UP000029622"/>
    </source>
</evidence>
<dbReference type="Gene3D" id="3.40.630.30">
    <property type="match status" value="1"/>
</dbReference>
<accession>A0A096CUK4</accession>
<dbReference type="AlphaFoldDB" id="A0A096CUK4"/>
<dbReference type="CDD" id="cd04301">
    <property type="entry name" value="NAT_SF"/>
    <property type="match status" value="1"/>
</dbReference>
<comment type="caution">
    <text evidence="2">The sequence shown here is derived from an EMBL/GenBank/DDBJ whole genome shotgun (WGS) entry which is preliminary data.</text>
</comment>
<dbReference type="InterPro" id="IPR016181">
    <property type="entry name" value="Acyl_CoA_acyltransferase"/>
</dbReference>
<reference evidence="2 3" key="1">
    <citation type="submission" date="2013-12" db="EMBL/GenBank/DDBJ databases">
        <title>Draft genome sequence of Caloranaerobacter sp. H53214.</title>
        <authorList>
            <person name="Jiang L.J."/>
            <person name="Shao Z.Z."/>
            <person name="Long M.N."/>
        </authorList>
    </citation>
    <scope>NUCLEOTIDE SEQUENCE [LARGE SCALE GENOMIC DNA]</scope>
    <source>
        <strain evidence="2 3">H53214</strain>
    </source>
</reference>
<feature type="domain" description="N-acetyltransferase" evidence="1">
    <location>
        <begin position="2"/>
        <end position="144"/>
    </location>
</feature>
<name>A0A096CUK4_9FIRM</name>
<dbReference type="SUPFAM" id="SSF55729">
    <property type="entry name" value="Acyl-CoA N-acyltransferases (Nat)"/>
    <property type="match status" value="1"/>
</dbReference>
<proteinExistence type="predicted"/>
<dbReference type="RefSeq" id="WP_035163650.1">
    <property type="nucleotide sequence ID" value="NZ_AZTB01000034.1"/>
</dbReference>
<dbReference type="PANTHER" id="PTHR13355">
    <property type="entry name" value="GLUCOSAMINE 6-PHOSPHATE N-ACETYLTRANSFERASE"/>
    <property type="match status" value="1"/>
</dbReference>
<dbReference type="InterPro" id="IPR000182">
    <property type="entry name" value="GNAT_dom"/>
</dbReference>
<gene>
    <name evidence="2" type="ORF">Y919_07440</name>
</gene>
<protein>
    <recommendedName>
        <fullName evidence="1">N-acetyltransferase domain-containing protein</fullName>
    </recommendedName>
</protein>
<dbReference type="InterPro" id="IPR039143">
    <property type="entry name" value="GNPNAT1-like"/>
</dbReference>
<evidence type="ECO:0000313" key="2">
    <source>
        <dbReference type="EMBL" id="KGG80224.1"/>
    </source>
</evidence>
<dbReference type="EMBL" id="AZTB01000034">
    <property type="protein sequence ID" value="KGG80224.1"/>
    <property type="molecule type" value="Genomic_DNA"/>
</dbReference>
<dbReference type="STRING" id="1156417.Y919_07440"/>
<dbReference type="Proteomes" id="UP000029622">
    <property type="component" value="Unassembled WGS sequence"/>
</dbReference>
<dbReference type="PROSITE" id="PS51186">
    <property type="entry name" value="GNAT"/>
    <property type="match status" value="1"/>
</dbReference>
<sequence>MVKIENIKESELEDLSILYEELTCKKSDKNNIYKVFYSIKDNPNYFLLGVKYYNKLIGSAMAIICNDLTGECRPFMVVENVIIKKEFRQRGFGKKLFEYIEDIAKMHNCHFIMFVSNIKRVGSHKFYEKLGYNSKNNLAFKKYL</sequence>